<reference evidence="3" key="1">
    <citation type="submission" date="2021-04" db="EMBL/GenBank/DDBJ databases">
        <title>Genome based classification of Actinospica acidithermotolerans sp. nov., an actinobacterium isolated from an Indonesian hot spring.</title>
        <authorList>
            <person name="Kusuma A.B."/>
            <person name="Putra K.E."/>
            <person name="Nafisah S."/>
            <person name="Loh J."/>
            <person name="Nouioui I."/>
            <person name="Goodfellow M."/>
        </authorList>
    </citation>
    <scope>NUCLEOTIDE SEQUENCE</scope>
    <source>
        <strain evidence="3">CSCA 57</strain>
    </source>
</reference>
<evidence type="ECO:0000313" key="3">
    <source>
        <dbReference type="EMBL" id="MBR7837581.1"/>
    </source>
</evidence>
<keyword evidence="2" id="KW-1133">Transmembrane helix</keyword>
<evidence type="ECO:0000256" key="1">
    <source>
        <dbReference type="SAM" id="MobiDB-lite"/>
    </source>
</evidence>
<protein>
    <submittedName>
        <fullName evidence="3">Uncharacterized protein</fullName>
    </submittedName>
</protein>
<keyword evidence="2" id="KW-0812">Transmembrane</keyword>
<evidence type="ECO:0000256" key="2">
    <source>
        <dbReference type="SAM" id="Phobius"/>
    </source>
</evidence>
<proteinExistence type="predicted"/>
<dbReference type="Proteomes" id="UP000675781">
    <property type="component" value="Unassembled WGS sequence"/>
</dbReference>
<dbReference type="AlphaFoldDB" id="A0A941IVP9"/>
<accession>A0A941IVP9</accession>
<feature type="transmembrane region" description="Helical" evidence="2">
    <location>
        <begin position="217"/>
        <end position="236"/>
    </location>
</feature>
<keyword evidence="2" id="KW-0472">Membrane</keyword>
<gene>
    <name evidence="3" type="ORF">KDL01_30155</name>
</gene>
<sequence>MTTPNATALSSGSLTDSSPFGLTDVHAVLSVQPPSGTTIPGGAGTPLLAWRVNGSSWQSVSLTWNGISGPGAAWRSTDVDLGFNLSQGSSATVDLETEFVSASPGGQYSDQLTFTAQTCGSQTLGAGLNFSDYEPAASAPTTKAAAPKHTASAAAHPSSPTTPAEQHSATRPAASPSASAKAKPSPSASPLDITFVQVQPSSQPVAAATSGQGFPDGVLAVVAVVFLGGLVCIRTVRRRDNP</sequence>
<keyword evidence="4" id="KW-1185">Reference proteome</keyword>
<organism evidence="3 4">
    <name type="scientific">Actinospica durhamensis</name>
    <dbReference type="NCBI Taxonomy" id="1508375"/>
    <lineage>
        <taxon>Bacteria</taxon>
        <taxon>Bacillati</taxon>
        <taxon>Actinomycetota</taxon>
        <taxon>Actinomycetes</taxon>
        <taxon>Catenulisporales</taxon>
        <taxon>Actinospicaceae</taxon>
        <taxon>Actinospica</taxon>
    </lineage>
</organism>
<dbReference type="EMBL" id="JAGSOG010000214">
    <property type="protein sequence ID" value="MBR7837581.1"/>
    <property type="molecule type" value="Genomic_DNA"/>
</dbReference>
<feature type="compositionally biased region" description="Low complexity" evidence="1">
    <location>
        <begin position="139"/>
        <end position="164"/>
    </location>
</feature>
<evidence type="ECO:0000313" key="4">
    <source>
        <dbReference type="Proteomes" id="UP000675781"/>
    </source>
</evidence>
<feature type="compositionally biased region" description="Low complexity" evidence="1">
    <location>
        <begin position="172"/>
        <end position="190"/>
    </location>
</feature>
<dbReference type="RefSeq" id="WP_212532048.1">
    <property type="nucleotide sequence ID" value="NZ_JAGSOG010000214.1"/>
</dbReference>
<comment type="caution">
    <text evidence="3">The sequence shown here is derived from an EMBL/GenBank/DDBJ whole genome shotgun (WGS) entry which is preliminary data.</text>
</comment>
<feature type="region of interest" description="Disordered" evidence="1">
    <location>
        <begin position="139"/>
        <end position="190"/>
    </location>
</feature>
<name>A0A941IVP9_9ACTN</name>